<comment type="caution">
    <text evidence="1">The sequence shown here is derived from an EMBL/GenBank/DDBJ whole genome shotgun (WGS) entry which is preliminary data.</text>
</comment>
<sequence>MKLNDPLVSDIEFNGVTFPLDLSFDNVLDVFEILKDETLENFEKVDSCCELLIGENELSFTEQSELFTFILENHIHSSEQQFIEVDILGNPMPNQEERVIDIELDAKFIYASFFVLGINLFEQQGKLSWTEFQALLEALPDESVMSKIINIRQWSPSKGDSQEHISEMRRLQKKYALPGTELEDGEEHG</sequence>
<organism evidence="1 2">
    <name type="scientific">Enterococcus termitis</name>
    <dbReference type="NCBI Taxonomy" id="332950"/>
    <lineage>
        <taxon>Bacteria</taxon>
        <taxon>Bacillati</taxon>
        <taxon>Bacillota</taxon>
        <taxon>Bacilli</taxon>
        <taxon>Lactobacillales</taxon>
        <taxon>Enterococcaceae</taxon>
        <taxon>Enterococcus</taxon>
    </lineage>
</organism>
<dbReference type="Pfam" id="PF06854">
    <property type="entry name" value="Phage_Gp15"/>
    <property type="match status" value="1"/>
</dbReference>
<evidence type="ECO:0008006" key="3">
    <source>
        <dbReference type="Google" id="ProtNLM"/>
    </source>
</evidence>
<dbReference type="Proteomes" id="UP000095094">
    <property type="component" value="Unassembled WGS sequence"/>
</dbReference>
<dbReference type="AlphaFoldDB" id="A0A1E5GIM4"/>
<evidence type="ECO:0000313" key="2">
    <source>
        <dbReference type="Proteomes" id="UP000095094"/>
    </source>
</evidence>
<keyword evidence="2" id="KW-1185">Reference proteome</keyword>
<reference evidence="2" key="1">
    <citation type="submission" date="2016-09" db="EMBL/GenBank/DDBJ databases">
        <authorList>
            <person name="Gulvik C.A."/>
        </authorList>
    </citation>
    <scope>NUCLEOTIDE SEQUENCE [LARGE SCALE GENOMIC DNA]</scope>
    <source>
        <strain evidence="2">LMG 8895</strain>
    </source>
</reference>
<name>A0A1E5GIM4_9ENTE</name>
<dbReference type="InterPro" id="IPR009660">
    <property type="entry name" value="Phage_A500_Gp15"/>
</dbReference>
<protein>
    <recommendedName>
        <fullName evidence="3">Bacteriophage Gp15 protein</fullName>
    </recommendedName>
</protein>
<gene>
    <name evidence="1" type="ORF">BCR25_07955</name>
</gene>
<accession>A0A1E5GIM4</accession>
<evidence type="ECO:0000313" key="1">
    <source>
        <dbReference type="EMBL" id="OEG12461.1"/>
    </source>
</evidence>
<dbReference type="EMBL" id="MIJY01000034">
    <property type="protein sequence ID" value="OEG12461.1"/>
    <property type="molecule type" value="Genomic_DNA"/>
</dbReference>
<dbReference type="RefSeq" id="WP_069664162.1">
    <property type="nucleotide sequence ID" value="NZ_JBHUJJ010000001.1"/>
</dbReference>
<dbReference type="OrthoDB" id="1758052at2"/>
<proteinExistence type="predicted"/>